<organism evidence="10 11">
    <name type="scientific">Zingiber officinale</name>
    <name type="common">Ginger</name>
    <name type="synonym">Amomum zingiber</name>
    <dbReference type="NCBI Taxonomy" id="94328"/>
    <lineage>
        <taxon>Eukaryota</taxon>
        <taxon>Viridiplantae</taxon>
        <taxon>Streptophyta</taxon>
        <taxon>Embryophyta</taxon>
        <taxon>Tracheophyta</taxon>
        <taxon>Spermatophyta</taxon>
        <taxon>Magnoliopsida</taxon>
        <taxon>Liliopsida</taxon>
        <taxon>Zingiberales</taxon>
        <taxon>Zingiberaceae</taxon>
        <taxon>Zingiber</taxon>
    </lineage>
</organism>
<keyword evidence="11" id="KW-1185">Reference proteome</keyword>
<sequence>MHGEFLVASAAAFTLVAAAAPDTVADLERIPWSPPPDHAREDRPRPPAGRGRYDEPWRGAWTDGVKLLADTVGHVNQPPVHPGDDAQTWLNAAMANQRTCCGGFLELGLMAPPLAASDVKSDLVVAKDGSGDYKTIVEAVAASAKVRGGSTSRFVIHVKADVYQETVEIPNSMENLMMTGDRVDATVVTGNKSFKDDYTTFRSTTFG</sequence>
<dbReference type="Pfam" id="PF04043">
    <property type="entry name" value="PMEI"/>
    <property type="match status" value="1"/>
</dbReference>
<comment type="similarity">
    <text evidence="2">In the N-terminal section; belongs to the PMEI family.</text>
</comment>
<dbReference type="Pfam" id="PF01095">
    <property type="entry name" value="Pectinesterase"/>
    <property type="match status" value="1"/>
</dbReference>
<keyword evidence="4" id="KW-0378">Hydrolase</keyword>
<dbReference type="SUPFAM" id="SSF101148">
    <property type="entry name" value="Plant invertase/pectin methylesterase inhibitor"/>
    <property type="match status" value="1"/>
</dbReference>
<accession>A0A8J5L383</accession>
<protein>
    <recommendedName>
        <fullName evidence="12">Pectinesterase</fullName>
    </recommendedName>
</protein>
<feature type="domain" description="Pectinesterase inhibitor" evidence="9">
    <location>
        <begin position="53"/>
        <end position="116"/>
    </location>
</feature>
<dbReference type="EMBL" id="JACMSC010000011">
    <property type="protein sequence ID" value="KAG6499766.1"/>
    <property type="molecule type" value="Genomic_DNA"/>
</dbReference>
<comment type="caution">
    <text evidence="10">The sequence shown here is derived from an EMBL/GenBank/DDBJ whole genome shotgun (WGS) entry which is preliminary data.</text>
</comment>
<name>A0A8J5L383_ZINOF</name>
<proteinExistence type="inferred from homology"/>
<dbReference type="SUPFAM" id="SSF51126">
    <property type="entry name" value="Pectin lyase-like"/>
    <property type="match status" value="1"/>
</dbReference>
<dbReference type="InterPro" id="IPR035513">
    <property type="entry name" value="Invertase/methylesterase_inhib"/>
</dbReference>
<evidence type="ECO:0000313" key="10">
    <source>
        <dbReference type="EMBL" id="KAG6499766.1"/>
    </source>
</evidence>
<gene>
    <name evidence="10" type="ORF">ZIOFF_039558</name>
</gene>
<evidence type="ECO:0000259" key="9">
    <source>
        <dbReference type="Pfam" id="PF04043"/>
    </source>
</evidence>
<dbReference type="GO" id="GO:0042545">
    <property type="term" value="P:cell wall modification"/>
    <property type="evidence" value="ECO:0007669"/>
    <property type="project" value="InterPro"/>
</dbReference>
<evidence type="ECO:0000259" key="8">
    <source>
        <dbReference type="Pfam" id="PF01095"/>
    </source>
</evidence>
<reference evidence="10 11" key="1">
    <citation type="submission" date="2020-08" db="EMBL/GenBank/DDBJ databases">
        <title>Plant Genome Project.</title>
        <authorList>
            <person name="Zhang R.-G."/>
        </authorList>
    </citation>
    <scope>NUCLEOTIDE SEQUENCE [LARGE SCALE GENOMIC DNA]</scope>
    <source>
        <tissue evidence="10">Rhizome</tissue>
    </source>
</reference>
<evidence type="ECO:0000313" key="11">
    <source>
        <dbReference type="Proteomes" id="UP000734854"/>
    </source>
</evidence>
<feature type="region of interest" description="Disordered" evidence="6">
    <location>
        <begin position="27"/>
        <end position="56"/>
    </location>
</feature>
<feature type="chain" id="PRO_5035155174" description="Pectinesterase" evidence="7">
    <location>
        <begin position="19"/>
        <end position="207"/>
    </location>
</feature>
<keyword evidence="7" id="KW-0732">Signal</keyword>
<keyword evidence="5" id="KW-0063">Aspartyl esterase</keyword>
<feature type="compositionally biased region" description="Basic and acidic residues" evidence="6">
    <location>
        <begin position="37"/>
        <end position="56"/>
    </location>
</feature>
<evidence type="ECO:0000256" key="2">
    <source>
        <dbReference type="ARBA" id="ARBA00006027"/>
    </source>
</evidence>
<feature type="domain" description="Pectinesterase catalytic" evidence="8">
    <location>
        <begin position="122"/>
        <end position="206"/>
    </location>
</feature>
<dbReference type="InterPro" id="IPR011050">
    <property type="entry name" value="Pectin_lyase_fold/virulence"/>
</dbReference>
<dbReference type="GO" id="GO:0004857">
    <property type="term" value="F:enzyme inhibitor activity"/>
    <property type="evidence" value="ECO:0007669"/>
    <property type="project" value="InterPro"/>
</dbReference>
<feature type="signal peptide" evidence="7">
    <location>
        <begin position="1"/>
        <end position="18"/>
    </location>
</feature>
<dbReference type="InterPro" id="IPR012334">
    <property type="entry name" value="Pectin_lyas_fold"/>
</dbReference>
<dbReference type="Gene3D" id="2.160.20.10">
    <property type="entry name" value="Single-stranded right-handed beta-helix, Pectin lyase-like"/>
    <property type="match status" value="1"/>
</dbReference>
<comment type="similarity">
    <text evidence="3">In the C-terminal section; belongs to the pectinesterase family.</text>
</comment>
<comment type="pathway">
    <text evidence="1">Glycan metabolism; pectin degradation; 2-dehydro-3-deoxy-D-gluconate from pectin: step 1/5.</text>
</comment>
<evidence type="ECO:0000256" key="5">
    <source>
        <dbReference type="ARBA" id="ARBA00023085"/>
    </source>
</evidence>
<dbReference type="GO" id="GO:0045490">
    <property type="term" value="P:pectin catabolic process"/>
    <property type="evidence" value="ECO:0007669"/>
    <property type="project" value="UniProtKB-UniPathway"/>
</dbReference>
<evidence type="ECO:0000256" key="1">
    <source>
        <dbReference type="ARBA" id="ARBA00005184"/>
    </source>
</evidence>
<dbReference type="Proteomes" id="UP000734854">
    <property type="component" value="Unassembled WGS sequence"/>
</dbReference>
<evidence type="ECO:0000256" key="3">
    <source>
        <dbReference type="ARBA" id="ARBA00007786"/>
    </source>
</evidence>
<dbReference type="InterPro" id="IPR006501">
    <property type="entry name" value="Pectinesterase_inhib_dom"/>
</dbReference>
<evidence type="ECO:0008006" key="12">
    <source>
        <dbReference type="Google" id="ProtNLM"/>
    </source>
</evidence>
<evidence type="ECO:0000256" key="4">
    <source>
        <dbReference type="ARBA" id="ARBA00022801"/>
    </source>
</evidence>
<evidence type="ECO:0000256" key="6">
    <source>
        <dbReference type="SAM" id="MobiDB-lite"/>
    </source>
</evidence>
<dbReference type="InterPro" id="IPR000070">
    <property type="entry name" value="Pectinesterase_cat"/>
</dbReference>
<dbReference type="PANTHER" id="PTHR31707">
    <property type="entry name" value="PECTINESTERASE"/>
    <property type="match status" value="1"/>
</dbReference>
<evidence type="ECO:0000256" key="7">
    <source>
        <dbReference type="SAM" id="SignalP"/>
    </source>
</evidence>
<dbReference type="GO" id="GO:0030599">
    <property type="term" value="F:pectinesterase activity"/>
    <property type="evidence" value="ECO:0007669"/>
    <property type="project" value="InterPro"/>
</dbReference>
<dbReference type="AlphaFoldDB" id="A0A8J5L383"/>
<dbReference type="UniPathway" id="UPA00545">
    <property type="reaction ID" value="UER00823"/>
</dbReference>